<gene>
    <name evidence="1" type="ORF">FQ154_16360</name>
</gene>
<dbReference type="Proteomes" id="UP000323856">
    <property type="component" value="Unassembled WGS sequence"/>
</dbReference>
<dbReference type="EMBL" id="VOBL01000020">
    <property type="protein sequence ID" value="KAA0974209.1"/>
    <property type="molecule type" value="Genomic_DNA"/>
</dbReference>
<reference evidence="1 2" key="1">
    <citation type="submission" date="2019-07" db="EMBL/GenBank/DDBJ databases">
        <title>Analysis of the biochemical properties, biological activity and biotechnological potential of siderophores and biosurfactants produced by Antarctic psychrotolerant bacteria.</title>
        <authorList>
            <person name="Styczynski M."/>
            <person name="Krucon T."/>
            <person name="Decewicz P."/>
            <person name="Dziewit L."/>
        </authorList>
    </citation>
    <scope>NUCLEOTIDE SEQUENCE [LARGE SCALE GENOMIC DNA]</scope>
    <source>
        <strain evidence="1 2">ANT_H27</strain>
    </source>
</reference>
<proteinExistence type="predicted"/>
<sequence length="181" mass="18451">MRNKTTGKHTMNKMTKGALATGVGVALLLGGGGTLAVWNTAAEANAGTMANGDLKMEAGVGTWTNAAGTVVNLATYRAVPGDTLTFRQPVTVELDGDLMVANLTVTDKLASTASYLSVGEAALTDAANKPVIKELTKDSDGAYTAAVTVKFLETTGGTVGTKATNDLGKIGFKLEQVAPSK</sequence>
<dbReference type="NCBIfam" id="TIGR04089">
    <property type="entry name" value="exp_by_SipW_III"/>
    <property type="match status" value="1"/>
</dbReference>
<dbReference type="AlphaFoldDB" id="A0A5B0E9Q2"/>
<comment type="caution">
    <text evidence="1">The sequence shown here is derived from an EMBL/GenBank/DDBJ whole genome shotgun (WGS) entry which is preliminary data.</text>
</comment>
<evidence type="ECO:0000313" key="1">
    <source>
        <dbReference type="EMBL" id="KAA0974209.1"/>
    </source>
</evidence>
<name>A0A5B0E9Q2_9MICC</name>
<evidence type="ECO:0000313" key="2">
    <source>
        <dbReference type="Proteomes" id="UP000323856"/>
    </source>
</evidence>
<dbReference type="InterPro" id="IPR024006">
    <property type="entry name" value="Alt_signal_exp_actinobact"/>
</dbReference>
<dbReference type="OrthoDB" id="4466954at2"/>
<accession>A0A5B0E9Q2</accession>
<organism evidence="1 2">
    <name type="scientific">Paeniglutamicibacter gangotriensis</name>
    <dbReference type="NCBI Taxonomy" id="254787"/>
    <lineage>
        <taxon>Bacteria</taxon>
        <taxon>Bacillati</taxon>
        <taxon>Actinomycetota</taxon>
        <taxon>Actinomycetes</taxon>
        <taxon>Micrococcales</taxon>
        <taxon>Micrococcaceae</taxon>
        <taxon>Paeniglutamicibacter</taxon>
    </lineage>
</organism>
<protein>
    <submittedName>
        <fullName evidence="1">Alternate-type signal peptide domain-containing protein</fullName>
    </submittedName>
</protein>